<sequence>MAVLNALRRTPSALRRNPVVLVPILVISLFQLPQLALQAVNPLLSSVVSLGVSLVFLVVMPFFQGGLIAMADEALDGRTALQTFVDDGKANYVSILVAYLALVAVNFALGMVAFFVALFGGIFVIGSGGLESASIAVLAVIGIVVAIVVLLYLLALFFVQFYGQAIVLEDMGAVDGLKRSVSVVREHLVSTLGYSILVGVLGGVFGGVFGVLSLLLSPQSAAALHLPELSLPLVAVVGLLVLVVGTLFGGFFGVYSVSFYRELTT</sequence>
<keyword evidence="4" id="KW-1185">Reference proteome</keyword>
<feature type="transmembrane region" description="Helical" evidence="1">
    <location>
        <begin position="192"/>
        <end position="217"/>
    </location>
</feature>
<dbReference type="OrthoDB" id="241125at2157"/>
<gene>
    <name evidence="3" type="ORF">SY89_03176</name>
</gene>
<feature type="transmembrane region" description="Helical" evidence="1">
    <location>
        <begin position="135"/>
        <end position="159"/>
    </location>
</feature>
<feature type="transmembrane region" description="Helical" evidence="1">
    <location>
        <begin position="229"/>
        <end position="255"/>
    </location>
</feature>
<accession>A0A0P7H6E5</accession>
<comment type="caution">
    <text evidence="3">The sequence shown here is derived from an EMBL/GenBank/DDBJ whole genome shotgun (WGS) entry which is preliminary data.</text>
</comment>
<dbReference type="AlphaFoldDB" id="A0A0P7H6E5"/>
<evidence type="ECO:0000259" key="2">
    <source>
        <dbReference type="Pfam" id="PF25231"/>
    </source>
</evidence>
<name>A0A0P7H6E5_9EURY</name>
<dbReference type="Pfam" id="PF25231">
    <property type="entry name" value="DUF7847"/>
    <property type="match status" value="1"/>
</dbReference>
<keyword evidence="1" id="KW-1133">Transmembrane helix</keyword>
<feature type="transmembrane region" description="Helical" evidence="1">
    <location>
        <begin position="92"/>
        <end position="123"/>
    </location>
</feature>
<protein>
    <submittedName>
        <fullName evidence="3">Putative integral membrane protein</fullName>
    </submittedName>
</protein>
<proteinExistence type="predicted"/>
<reference evidence="4" key="1">
    <citation type="submission" date="2013-11" db="EMBL/GenBank/DDBJ databases">
        <authorList>
            <person name="Hoang H.T."/>
            <person name="Killian M.L."/>
            <person name="Madson D.M."/>
            <person name="Arruda P.H.E."/>
            <person name="Sun D."/>
            <person name="Schwartz K.J."/>
            <person name="Yoon K."/>
        </authorList>
    </citation>
    <scope>NUCLEOTIDE SEQUENCE [LARGE SCALE GENOMIC DNA]</scope>
    <source>
        <strain evidence="4">CDK2</strain>
    </source>
</reference>
<evidence type="ECO:0000256" key="1">
    <source>
        <dbReference type="SAM" id="Phobius"/>
    </source>
</evidence>
<feature type="transmembrane region" description="Helical" evidence="1">
    <location>
        <begin position="48"/>
        <end position="71"/>
    </location>
</feature>
<dbReference type="STRING" id="699431.SY89_03176"/>
<evidence type="ECO:0000313" key="3">
    <source>
        <dbReference type="EMBL" id="KPN28942.1"/>
    </source>
</evidence>
<feature type="domain" description="DUF7847" evidence="2">
    <location>
        <begin position="1"/>
        <end position="263"/>
    </location>
</feature>
<organism evidence="3 4">
    <name type="scientific">Halolamina pelagica</name>
    <dbReference type="NCBI Taxonomy" id="699431"/>
    <lineage>
        <taxon>Archaea</taxon>
        <taxon>Methanobacteriati</taxon>
        <taxon>Methanobacteriota</taxon>
        <taxon>Stenosarchaea group</taxon>
        <taxon>Halobacteria</taxon>
        <taxon>Halobacteriales</taxon>
        <taxon>Haloferacaceae</taxon>
    </lineage>
</organism>
<keyword evidence="1" id="KW-0472">Membrane</keyword>
<dbReference type="EMBL" id="LGUC01000002">
    <property type="protein sequence ID" value="KPN28942.1"/>
    <property type="molecule type" value="Genomic_DNA"/>
</dbReference>
<dbReference type="RefSeq" id="WP_080506785.1">
    <property type="nucleotide sequence ID" value="NZ_LGUC01000002.1"/>
</dbReference>
<evidence type="ECO:0000313" key="4">
    <source>
        <dbReference type="Proteomes" id="UP000050535"/>
    </source>
</evidence>
<dbReference type="InterPro" id="IPR057169">
    <property type="entry name" value="DUF7847"/>
</dbReference>
<dbReference type="Proteomes" id="UP000050535">
    <property type="component" value="Unassembled WGS sequence"/>
</dbReference>
<dbReference type="PATRIC" id="fig|699431.3.peg.3247"/>
<keyword evidence="1" id="KW-0812">Transmembrane</keyword>